<evidence type="ECO:0000313" key="2">
    <source>
        <dbReference type="Proteomes" id="UP001359559"/>
    </source>
</evidence>
<name>A0AAN9KP58_CLITE</name>
<accession>A0AAN9KP58</accession>
<dbReference type="AlphaFoldDB" id="A0AAN9KP58"/>
<sequence>MNAEPVPNAIPVTATATATASESSFLPIVCVCNSNATVNGRASSSSYVSILTSDISRPSKMAVEQLARGAQVINSRQIYTVCSEGSLYYINKASSDSESAEPGLKIRAQWGRYIATILSELYFIS</sequence>
<protein>
    <submittedName>
        <fullName evidence="1">Uncharacterized protein</fullName>
    </submittedName>
</protein>
<dbReference type="Proteomes" id="UP001359559">
    <property type="component" value="Unassembled WGS sequence"/>
</dbReference>
<reference evidence="1 2" key="1">
    <citation type="submission" date="2024-01" db="EMBL/GenBank/DDBJ databases">
        <title>The genomes of 5 underutilized Papilionoideae crops provide insights into root nodulation and disease resistance.</title>
        <authorList>
            <person name="Yuan L."/>
        </authorList>
    </citation>
    <scope>NUCLEOTIDE SEQUENCE [LARGE SCALE GENOMIC DNA]</scope>
    <source>
        <strain evidence="1">LY-2023</strain>
        <tissue evidence="1">Leaf</tissue>
    </source>
</reference>
<dbReference type="EMBL" id="JAYKXN010000001">
    <property type="protein sequence ID" value="KAK7319688.1"/>
    <property type="molecule type" value="Genomic_DNA"/>
</dbReference>
<evidence type="ECO:0000313" key="1">
    <source>
        <dbReference type="EMBL" id="KAK7319688.1"/>
    </source>
</evidence>
<gene>
    <name evidence="1" type="ORF">RJT34_04412</name>
</gene>
<organism evidence="1 2">
    <name type="scientific">Clitoria ternatea</name>
    <name type="common">Butterfly pea</name>
    <dbReference type="NCBI Taxonomy" id="43366"/>
    <lineage>
        <taxon>Eukaryota</taxon>
        <taxon>Viridiplantae</taxon>
        <taxon>Streptophyta</taxon>
        <taxon>Embryophyta</taxon>
        <taxon>Tracheophyta</taxon>
        <taxon>Spermatophyta</taxon>
        <taxon>Magnoliopsida</taxon>
        <taxon>eudicotyledons</taxon>
        <taxon>Gunneridae</taxon>
        <taxon>Pentapetalae</taxon>
        <taxon>rosids</taxon>
        <taxon>fabids</taxon>
        <taxon>Fabales</taxon>
        <taxon>Fabaceae</taxon>
        <taxon>Papilionoideae</taxon>
        <taxon>50 kb inversion clade</taxon>
        <taxon>NPAAA clade</taxon>
        <taxon>indigoferoid/millettioid clade</taxon>
        <taxon>Phaseoleae</taxon>
        <taxon>Clitoria</taxon>
    </lineage>
</organism>
<proteinExistence type="predicted"/>
<keyword evidence="2" id="KW-1185">Reference proteome</keyword>
<comment type="caution">
    <text evidence="1">The sequence shown here is derived from an EMBL/GenBank/DDBJ whole genome shotgun (WGS) entry which is preliminary data.</text>
</comment>